<accession>A0A372JU92</accession>
<protein>
    <submittedName>
        <fullName evidence="5">Uncharacterized protein</fullName>
    </submittedName>
</protein>
<evidence type="ECO:0000259" key="3">
    <source>
        <dbReference type="Pfam" id="PF08341"/>
    </source>
</evidence>
<evidence type="ECO:0000313" key="5">
    <source>
        <dbReference type="EMBL" id="RFU43595.1"/>
    </source>
</evidence>
<organism evidence="5 6">
    <name type="scientific">Actinomadura logoneensis</name>
    <dbReference type="NCBI Taxonomy" id="2293572"/>
    <lineage>
        <taxon>Bacteria</taxon>
        <taxon>Bacillati</taxon>
        <taxon>Actinomycetota</taxon>
        <taxon>Actinomycetes</taxon>
        <taxon>Streptosporangiales</taxon>
        <taxon>Thermomonosporaceae</taxon>
        <taxon>Actinomadura</taxon>
    </lineage>
</organism>
<evidence type="ECO:0000313" key="6">
    <source>
        <dbReference type="Proteomes" id="UP000261811"/>
    </source>
</evidence>
<proteinExistence type="predicted"/>
<dbReference type="AlphaFoldDB" id="A0A372JU92"/>
<dbReference type="OrthoDB" id="2676146at2"/>
<dbReference type="GO" id="GO:0005975">
    <property type="term" value="P:carbohydrate metabolic process"/>
    <property type="evidence" value="ECO:0007669"/>
    <property type="project" value="UniProtKB-ARBA"/>
</dbReference>
<dbReference type="Proteomes" id="UP000261811">
    <property type="component" value="Unassembled WGS sequence"/>
</dbReference>
<dbReference type="Pfam" id="PF24346">
    <property type="entry name" value="DUF7507"/>
    <property type="match status" value="1"/>
</dbReference>
<dbReference type="InterPro" id="IPR013783">
    <property type="entry name" value="Ig-like_fold"/>
</dbReference>
<feature type="region of interest" description="Disordered" evidence="1">
    <location>
        <begin position="30"/>
        <end position="66"/>
    </location>
</feature>
<dbReference type="EMBL" id="QURH01000008">
    <property type="protein sequence ID" value="RFU43595.1"/>
    <property type="molecule type" value="Genomic_DNA"/>
</dbReference>
<evidence type="ECO:0000256" key="2">
    <source>
        <dbReference type="SAM" id="SignalP"/>
    </source>
</evidence>
<gene>
    <name evidence="5" type="ORF">DZF91_00455</name>
</gene>
<sequence length="470" mass="51102">MSKISLSRRSGSVLAAALAVISFGVAPAAGGAERDGVPNAARADGPPRADGPARADGPPQAEFHIVSPGPGASLSGYVGPESMDPLHGYVPRGYSPRDFHRRVIRHAGIIRGIREDGKLVRAYCFDLEHPTRGHMPYRYGTWGEARTRNLGYIARTIHDYYPNTAEPAGMSERAKAAAVQAAIWFFSNRYVLDQDHPLFPTTSRIVSRVIKEGPLEEPASPSLRVSGPEHVRANSLAGPYSVEGTSDKASVDVTGGEMYRDAAGTQPIRSGAPLERGASFYLRSAHPGKVRVRIRARVVHHIGQAAVYVREAGYPGMPREGQKIILAREDCVDVVIEKLVVIEEELPPPPPVEHHPSLEVHKWVHPGTYGHAGQRLHFKIKVTNTGDVALNNVRVEDHMRGLSEVRCPRTTLAAGESMVCSATYRVTRRDLRHHSVKNCAAAEGRAFEEGTHVRSGWDCAQAYGHVPVTG</sequence>
<evidence type="ECO:0000256" key="1">
    <source>
        <dbReference type="SAM" id="MobiDB-lite"/>
    </source>
</evidence>
<dbReference type="RefSeq" id="WP_117355539.1">
    <property type="nucleotide sequence ID" value="NZ_QURH01000008.1"/>
</dbReference>
<name>A0A372JU92_9ACTN</name>
<feature type="chain" id="PRO_5039368842" evidence="2">
    <location>
        <begin position="29"/>
        <end position="470"/>
    </location>
</feature>
<feature type="domain" description="DUF7507" evidence="4">
    <location>
        <begin position="356"/>
        <end position="453"/>
    </location>
</feature>
<keyword evidence="6" id="KW-1185">Reference proteome</keyword>
<comment type="caution">
    <text evidence="5">The sequence shown here is derived from an EMBL/GenBank/DDBJ whole genome shotgun (WGS) entry which is preliminary data.</text>
</comment>
<evidence type="ECO:0000259" key="4">
    <source>
        <dbReference type="Pfam" id="PF24346"/>
    </source>
</evidence>
<reference evidence="5 6" key="1">
    <citation type="submission" date="2018-08" db="EMBL/GenBank/DDBJ databases">
        <title>Actinomadura jelena sp. nov., a novel Actinomycete isolated from soil in Chad.</title>
        <authorList>
            <person name="Shi L."/>
        </authorList>
    </citation>
    <scope>NUCLEOTIDE SEQUENCE [LARGE SCALE GENOMIC DNA]</scope>
    <source>
        <strain evidence="5 6">NEAU-G17</strain>
    </source>
</reference>
<dbReference type="Gene3D" id="2.60.40.10">
    <property type="entry name" value="Immunoglobulins"/>
    <property type="match status" value="1"/>
</dbReference>
<feature type="signal peptide" evidence="2">
    <location>
        <begin position="1"/>
        <end position="28"/>
    </location>
</feature>
<feature type="domain" description="Thioester" evidence="3">
    <location>
        <begin position="121"/>
        <end position="194"/>
    </location>
</feature>
<dbReference type="Pfam" id="PF08341">
    <property type="entry name" value="TED"/>
    <property type="match status" value="1"/>
</dbReference>
<dbReference type="InterPro" id="IPR055354">
    <property type="entry name" value="DUF7507"/>
</dbReference>
<dbReference type="InterPro" id="IPR013552">
    <property type="entry name" value="Thioester_dom"/>
</dbReference>
<keyword evidence="2" id="KW-0732">Signal</keyword>